<proteinExistence type="predicted"/>
<dbReference type="Pfam" id="PF20662">
    <property type="entry name" value="COG4_C"/>
    <property type="match status" value="1"/>
</dbReference>
<feature type="region of interest" description="Disordered" evidence="1">
    <location>
        <begin position="276"/>
        <end position="295"/>
    </location>
</feature>
<protein>
    <submittedName>
        <fullName evidence="4">Uncharacterized protein</fullName>
    </submittedName>
</protein>
<feature type="domain" description="Conserved oligomeric Golgi complex subunit 4 C-terminal" evidence="3">
    <location>
        <begin position="811"/>
        <end position="960"/>
    </location>
</feature>
<reference evidence="4 5" key="1">
    <citation type="submission" date="2024-10" db="EMBL/GenBank/DDBJ databases">
        <title>Updated reference genomes for cyclostephanoid diatoms.</title>
        <authorList>
            <person name="Roberts W.R."/>
            <person name="Alverson A.J."/>
        </authorList>
    </citation>
    <scope>NUCLEOTIDE SEQUENCE [LARGE SCALE GENOMIC DNA]</scope>
    <source>
        <strain evidence="4 5">AJA010-31</strain>
    </source>
</reference>
<evidence type="ECO:0000259" key="3">
    <source>
        <dbReference type="Pfam" id="PF20662"/>
    </source>
</evidence>
<sequence>MSPITASDLVSTLDTASPSEALSALSQSSQQTAAELAQELAGLLHSSSSGNTKQSRTINSSISRKSTKNSGYPIPLPKLLQTSTQKQSSSQSNPLTSATLASESILSSLTKIASGGSSASREMKALESQRRAVDLEAEYISLALRVREGVEHAANSMNGRRYADAASAVRDVNSILLRDEGGRVKEIAGENVIKTHLRTEEILKRGIAVAYESAVQHGDLSSLSELTPLLGMVGMADLGVRLYLGYSKGCLEKEMNLDAPSSSSLEEGEIQVEEGMSRAAMRRRAEEEARARQNQSVPQKLAKIYNAAVTHLRHHLPMVAYSLGEADGDAALVQLVNVEVESRVVDLLRGAVEEKQLGLTVKRADYVASKIEERYTSGGEGVEDSALGNIIMGLGSDMGVSVDTAKKRNASLKDDCGFTLEVGNLSDVDAALEEWALMLQHTESYERFLRHAVDEVMKARKLRFDQKVEEKRRLKEAEEAKTRDAGETAIGSPRKSLSGSGSGENMNEVEEQVPNIEIMPAHTQLNEISAEIGGYYSSLERCLLLAGMQRAFISSHFPDETTFTTVANSSQYGTGSKALQTTLVEECLYAARRSTLRAFATGHTGTASAAANACVDVLGRILLEVLSHRAEIGASLLKPGEGLLAGQHGLGQAALSFAKSTAGKGLRGVTGAAALAGASKGIVGEEDTPEAVRMRTMIGVARAAANFNDLEIVADYTKKLEAHFLREIDAGYPRAHETEQLRMCIKGLGAVVDSFSQSSDRSIERLISTLLPRVRQIVNDAVGQEGGSSNATASNFLGSPVLSGGATNTAATHLNYELDDQAFELSQISESYMSHICAELDEVFDPLRVHLVPKLSDEVLIGVLSGVSKRLEAAIRKSKFTPLGAISLDSDIRYLMSFAKDRIDSTELKSNVSLCKSCPALGRLNQIALLLNVDDLEDALDLISVNKRKGNWDLKIDDAKTLLSMRVDFEGSKVNDLLEVDES</sequence>
<dbReference type="Proteomes" id="UP001530400">
    <property type="component" value="Unassembled WGS sequence"/>
</dbReference>
<evidence type="ECO:0000256" key="1">
    <source>
        <dbReference type="SAM" id="MobiDB-lite"/>
    </source>
</evidence>
<evidence type="ECO:0000259" key="2">
    <source>
        <dbReference type="Pfam" id="PF08318"/>
    </source>
</evidence>
<dbReference type="InterPro" id="IPR048684">
    <property type="entry name" value="COG4_C"/>
</dbReference>
<feature type="domain" description="COG4 transport protein middle alpha-helical bundle" evidence="2">
    <location>
        <begin position="277"/>
        <end position="629"/>
    </location>
</feature>
<gene>
    <name evidence="4" type="ORF">ACHAWO_013680</name>
</gene>
<dbReference type="Pfam" id="PF08318">
    <property type="entry name" value="COG4_m"/>
    <property type="match status" value="1"/>
</dbReference>
<dbReference type="EMBL" id="JALLPJ020001357">
    <property type="protein sequence ID" value="KAL3767861.1"/>
    <property type="molecule type" value="Genomic_DNA"/>
</dbReference>
<dbReference type="InterPro" id="IPR013167">
    <property type="entry name" value="COG4_M"/>
</dbReference>
<dbReference type="InterPro" id="IPR048682">
    <property type="entry name" value="COG4"/>
</dbReference>
<organism evidence="4 5">
    <name type="scientific">Cyclotella atomus</name>
    <dbReference type="NCBI Taxonomy" id="382360"/>
    <lineage>
        <taxon>Eukaryota</taxon>
        <taxon>Sar</taxon>
        <taxon>Stramenopiles</taxon>
        <taxon>Ochrophyta</taxon>
        <taxon>Bacillariophyta</taxon>
        <taxon>Coscinodiscophyceae</taxon>
        <taxon>Thalassiosirophycidae</taxon>
        <taxon>Stephanodiscales</taxon>
        <taxon>Stephanodiscaceae</taxon>
        <taxon>Cyclotella</taxon>
    </lineage>
</organism>
<keyword evidence="5" id="KW-1185">Reference proteome</keyword>
<evidence type="ECO:0000313" key="5">
    <source>
        <dbReference type="Proteomes" id="UP001530400"/>
    </source>
</evidence>
<dbReference type="PANTHER" id="PTHR24016:SF0">
    <property type="entry name" value="CONSERVED OLIGOMERIC GOLGI COMPLEX SUBUNIT 4"/>
    <property type="match status" value="1"/>
</dbReference>
<feature type="compositionally biased region" description="Polar residues" evidence="1">
    <location>
        <begin position="495"/>
        <end position="505"/>
    </location>
</feature>
<feature type="compositionally biased region" description="Basic and acidic residues" evidence="1">
    <location>
        <begin position="470"/>
        <end position="486"/>
    </location>
</feature>
<feature type="region of interest" description="Disordered" evidence="1">
    <location>
        <begin position="44"/>
        <end position="97"/>
    </location>
</feature>
<name>A0ABD3MYG4_9STRA</name>
<accession>A0ABD3MYG4</accession>
<dbReference type="Gene3D" id="1.20.58.1970">
    <property type="match status" value="1"/>
</dbReference>
<dbReference type="AlphaFoldDB" id="A0ABD3MYG4"/>
<evidence type="ECO:0000313" key="4">
    <source>
        <dbReference type="EMBL" id="KAL3767861.1"/>
    </source>
</evidence>
<feature type="region of interest" description="Disordered" evidence="1">
    <location>
        <begin position="470"/>
        <end position="506"/>
    </location>
</feature>
<feature type="compositionally biased region" description="Low complexity" evidence="1">
    <location>
        <begin position="78"/>
        <end position="92"/>
    </location>
</feature>
<dbReference type="PANTHER" id="PTHR24016">
    <property type="entry name" value="CONSERVED OLIGOMERIC GOLGI COMPLEX SUBUNIT 4"/>
    <property type="match status" value="1"/>
</dbReference>
<comment type="caution">
    <text evidence="4">The sequence shown here is derived from an EMBL/GenBank/DDBJ whole genome shotgun (WGS) entry which is preliminary data.</text>
</comment>
<feature type="compositionally biased region" description="Polar residues" evidence="1">
    <location>
        <begin position="45"/>
        <end position="70"/>
    </location>
</feature>